<feature type="region of interest" description="Disordered" evidence="1">
    <location>
        <begin position="1"/>
        <end position="49"/>
    </location>
</feature>
<name>A0ABQ0C7A8_9PROT</name>
<keyword evidence="2" id="KW-0472">Membrane</keyword>
<protein>
    <submittedName>
        <fullName evidence="3">Uncharacterized protein</fullName>
    </submittedName>
</protein>
<comment type="caution">
    <text evidence="3">The sequence shown here is derived from an EMBL/GenBank/DDBJ whole genome shotgun (WGS) entry which is preliminary data.</text>
</comment>
<dbReference type="EMBL" id="BAAFGK010000004">
    <property type="protein sequence ID" value="GAB0056767.1"/>
    <property type="molecule type" value="Genomic_DNA"/>
</dbReference>
<evidence type="ECO:0000256" key="1">
    <source>
        <dbReference type="SAM" id="MobiDB-lite"/>
    </source>
</evidence>
<feature type="compositionally biased region" description="Basic and acidic residues" evidence="1">
    <location>
        <begin position="1"/>
        <end position="15"/>
    </location>
</feature>
<keyword evidence="2" id="KW-0812">Transmembrane</keyword>
<gene>
    <name evidence="3" type="ORF">SIID45300_01079</name>
</gene>
<organism evidence="3 4">
    <name type="scientific">Candidatus Magnetaquiglobus chichijimensis</name>
    <dbReference type="NCBI Taxonomy" id="3141448"/>
    <lineage>
        <taxon>Bacteria</taxon>
        <taxon>Pseudomonadati</taxon>
        <taxon>Pseudomonadota</taxon>
        <taxon>Magnetococcia</taxon>
        <taxon>Magnetococcales</taxon>
        <taxon>Candidatus Magnetaquicoccaceae</taxon>
        <taxon>Candidatus Magnetaquiglobus</taxon>
    </lineage>
</organism>
<feature type="compositionally biased region" description="Low complexity" evidence="1">
    <location>
        <begin position="32"/>
        <end position="49"/>
    </location>
</feature>
<dbReference type="Proteomes" id="UP001628193">
    <property type="component" value="Unassembled WGS sequence"/>
</dbReference>
<sequence length="276" mass="31733">MTDLPGKRAMLEKQAQRAQQAKASEEAEKTTRAAQASGQAVAGAPPTPAQLDAMQDQLQAEENIILAGKLEQQRKKREQELQRGKPKTIEKVNVEDLKFTREERKVELPERIRKLPKDHPVRLMYEKGFKEKGIRLPGSSYNVNADDTLDIKDTIQTVVKPALVIVVIILIFFGLWKGAQNYQSGAAETRQEIMALLREKQYTPDHPRLKKEFRELYWSNWLPDLQKLLRMIQSMGINPDALTANPEAGSYLEYIKRHNLPFNQTDALEWYSREIR</sequence>
<keyword evidence="2" id="KW-1133">Transmembrane helix</keyword>
<reference evidence="3 4" key="2">
    <citation type="submission" date="2024-09" db="EMBL/GenBank/DDBJ databases">
        <title>Draft genome sequence of Candidatus Magnetaquicoccaceae bacterium FCR-1.</title>
        <authorList>
            <person name="Shimoshige H."/>
            <person name="Shimamura S."/>
            <person name="Taoka A."/>
            <person name="Kobayashi H."/>
            <person name="Maekawa T."/>
        </authorList>
    </citation>
    <scope>NUCLEOTIDE SEQUENCE [LARGE SCALE GENOMIC DNA]</scope>
    <source>
        <strain evidence="3 4">FCR-1</strain>
    </source>
</reference>
<proteinExistence type="predicted"/>
<evidence type="ECO:0000313" key="4">
    <source>
        <dbReference type="Proteomes" id="UP001628193"/>
    </source>
</evidence>
<evidence type="ECO:0000313" key="3">
    <source>
        <dbReference type="EMBL" id="GAB0056767.1"/>
    </source>
</evidence>
<dbReference type="RefSeq" id="WP_420904488.1">
    <property type="nucleotide sequence ID" value="NZ_BAAFGK010000004.1"/>
</dbReference>
<evidence type="ECO:0000256" key="2">
    <source>
        <dbReference type="SAM" id="Phobius"/>
    </source>
</evidence>
<accession>A0ABQ0C7A8</accession>
<reference evidence="3 4" key="1">
    <citation type="submission" date="2024-05" db="EMBL/GenBank/DDBJ databases">
        <authorList>
            <consortium name="Candidatus Magnetaquicoccaceae bacterium FCR-1 genome sequencing consortium"/>
            <person name="Shimoshige H."/>
            <person name="Shimamura S."/>
            <person name="Taoka A."/>
            <person name="Kobayashi H."/>
            <person name="Maekawa T."/>
        </authorList>
    </citation>
    <scope>NUCLEOTIDE SEQUENCE [LARGE SCALE GENOMIC DNA]</scope>
    <source>
        <strain evidence="3 4">FCR-1</strain>
    </source>
</reference>
<keyword evidence="4" id="KW-1185">Reference proteome</keyword>
<feature type="transmembrane region" description="Helical" evidence="2">
    <location>
        <begin position="158"/>
        <end position="176"/>
    </location>
</feature>